<name>A0ACC0YKW7_9ROSI</name>
<reference evidence="2" key="1">
    <citation type="journal article" date="2023" name="G3 (Bethesda)">
        <title>Genome assembly and association tests identify interacting loci associated with vigor, precocity, and sex in interspecific pistachio rootstocks.</title>
        <authorList>
            <person name="Palmer W."/>
            <person name="Jacygrad E."/>
            <person name="Sagayaradj S."/>
            <person name="Cavanaugh K."/>
            <person name="Han R."/>
            <person name="Bertier L."/>
            <person name="Beede B."/>
            <person name="Kafkas S."/>
            <person name="Golino D."/>
            <person name="Preece J."/>
            <person name="Michelmore R."/>
        </authorList>
    </citation>
    <scope>NUCLEOTIDE SEQUENCE [LARGE SCALE GENOMIC DNA]</scope>
</reference>
<proteinExistence type="predicted"/>
<evidence type="ECO:0000313" key="2">
    <source>
        <dbReference type="Proteomes" id="UP001163603"/>
    </source>
</evidence>
<dbReference type="EMBL" id="CM047741">
    <property type="protein sequence ID" value="KAJ0038020.1"/>
    <property type="molecule type" value="Genomic_DNA"/>
</dbReference>
<keyword evidence="2" id="KW-1185">Reference proteome</keyword>
<comment type="caution">
    <text evidence="1">The sequence shown here is derived from an EMBL/GenBank/DDBJ whole genome shotgun (WGS) entry which is preliminary data.</text>
</comment>
<protein>
    <submittedName>
        <fullName evidence="1">Uncharacterized protein</fullName>
    </submittedName>
</protein>
<accession>A0ACC0YKW7</accession>
<evidence type="ECO:0000313" key="1">
    <source>
        <dbReference type="EMBL" id="KAJ0038020.1"/>
    </source>
</evidence>
<organism evidence="1 2">
    <name type="scientific">Pistacia integerrima</name>
    <dbReference type="NCBI Taxonomy" id="434235"/>
    <lineage>
        <taxon>Eukaryota</taxon>
        <taxon>Viridiplantae</taxon>
        <taxon>Streptophyta</taxon>
        <taxon>Embryophyta</taxon>
        <taxon>Tracheophyta</taxon>
        <taxon>Spermatophyta</taxon>
        <taxon>Magnoliopsida</taxon>
        <taxon>eudicotyledons</taxon>
        <taxon>Gunneridae</taxon>
        <taxon>Pentapetalae</taxon>
        <taxon>rosids</taxon>
        <taxon>malvids</taxon>
        <taxon>Sapindales</taxon>
        <taxon>Anacardiaceae</taxon>
        <taxon>Pistacia</taxon>
    </lineage>
</organism>
<sequence>MDTPSYRSFWNLPSRPRQVPIVREIPVHYVGSEQRVDRSGSAVKIQKVFRGFLVRKSVKKIVEIRKKVEEIEKRISEKDTVDLIKSDAKERLRVNEILMNLLFKLDSVRGVDSGVRDCRKAVIKKAISLQELVDAIVSGNADVELDHAEQIIEAIDETVMECAKDGGNRDGSVQDDAEPVDDEENKRVVDNRSDDVDREVVENCEVKTPASDYLEESVGTNQTESQSDSSANPQSLIEACEEDVNSSLKEENDAVETQEAEDREVNGKENRTGDENTRNRELLERMIEENEKMMDMMAQLFERNEKQTKLLNSLSHRVEQLEKAFVCERLRRKKKRNSGTVDSCETSPDNKKCGKR</sequence>
<dbReference type="Proteomes" id="UP001163603">
    <property type="component" value="Chromosome 6"/>
</dbReference>
<gene>
    <name evidence="1" type="ORF">Pint_23769</name>
</gene>